<organism evidence="6 7">
    <name type="scientific">Paenibacillus albiflavus</name>
    <dbReference type="NCBI Taxonomy" id="2545760"/>
    <lineage>
        <taxon>Bacteria</taxon>
        <taxon>Bacillati</taxon>
        <taxon>Bacillota</taxon>
        <taxon>Bacilli</taxon>
        <taxon>Bacillales</taxon>
        <taxon>Paenibacillaceae</taxon>
        <taxon>Paenibacillus</taxon>
    </lineage>
</organism>
<dbReference type="Proteomes" id="UP000295418">
    <property type="component" value="Unassembled WGS sequence"/>
</dbReference>
<dbReference type="Pfam" id="PF00126">
    <property type="entry name" value="HTH_1"/>
    <property type="match status" value="1"/>
</dbReference>
<dbReference type="PROSITE" id="PS50931">
    <property type="entry name" value="HTH_LYSR"/>
    <property type="match status" value="1"/>
</dbReference>
<dbReference type="GO" id="GO:0003700">
    <property type="term" value="F:DNA-binding transcription factor activity"/>
    <property type="evidence" value="ECO:0007669"/>
    <property type="project" value="InterPro"/>
</dbReference>
<dbReference type="GO" id="GO:0000976">
    <property type="term" value="F:transcription cis-regulatory region binding"/>
    <property type="evidence" value="ECO:0007669"/>
    <property type="project" value="TreeGrafter"/>
</dbReference>
<proteinExistence type="inferred from homology"/>
<comment type="similarity">
    <text evidence="1">Belongs to the LysR transcriptional regulatory family.</text>
</comment>
<evidence type="ECO:0000313" key="6">
    <source>
        <dbReference type="EMBL" id="TCZ80147.1"/>
    </source>
</evidence>
<keyword evidence="4" id="KW-0804">Transcription</keyword>
<dbReference type="Gene3D" id="1.10.10.10">
    <property type="entry name" value="Winged helix-like DNA-binding domain superfamily/Winged helix DNA-binding domain"/>
    <property type="match status" value="1"/>
</dbReference>
<dbReference type="Gene3D" id="3.40.190.10">
    <property type="entry name" value="Periplasmic binding protein-like II"/>
    <property type="match status" value="2"/>
</dbReference>
<dbReference type="InterPro" id="IPR000847">
    <property type="entry name" value="LysR_HTH_N"/>
</dbReference>
<protein>
    <submittedName>
        <fullName evidence="6">LysR family transcriptional regulator</fullName>
    </submittedName>
</protein>
<gene>
    <name evidence="6" type="ORF">E0485_04675</name>
</gene>
<accession>A0A4R4EK69</accession>
<keyword evidence="7" id="KW-1185">Reference proteome</keyword>
<dbReference type="Pfam" id="PF03466">
    <property type="entry name" value="LysR_substrate"/>
    <property type="match status" value="1"/>
</dbReference>
<dbReference type="SUPFAM" id="SSF53850">
    <property type="entry name" value="Periplasmic binding protein-like II"/>
    <property type="match status" value="1"/>
</dbReference>
<dbReference type="InterPro" id="IPR036390">
    <property type="entry name" value="WH_DNA-bd_sf"/>
</dbReference>
<keyword evidence="3" id="KW-0238">DNA-binding</keyword>
<comment type="caution">
    <text evidence="6">The sequence shown here is derived from an EMBL/GenBank/DDBJ whole genome shotgun (WGS) entry which is preliminary data.</text>
</comment>
<evidence type="ECO:0000256" key="2">
    <source>
        <dbReference type="ARBA" id="ARBA00023015"/>
    </source>
</evidence>
<sequence>MNLHGLRIFHAIATLGGVSRASEYLRISQPAVTMQLRKLENELGFQLTRMNGRGIVLTEAGDWLAAQAARLFALEAEIDQQCKQYQQGSKGSLTLISTYLPANYILPAKLAEYRKQHPDVQVSLTSSNTQTAIDKLLRYEADLAFIGGHPYRFPEEIESFVIQEDELWFVALPSHPLAHRKVQFHEVNDYPCIVRETGSFTRDAWLSLCTSSGVPEPQSTIEVSGPQEALRAALSGLGITLASRLEAIEYVENGLLIRLNITESQTINAINCCMRANDPLPPQVRSFAQLFKQI</sequence>
<dbReference type="InterPro" id="IPR036388">
    <property type="entry name" value="WH-like_DNA-bd_sf"/>
</dbReference>
<dbReference type="SUPFAM" id="SSF46785">
    <property type="entry name" value="Winged helix' DNA-binding domain"/>
    <property type="match status" value="1"/>
</dbReference>
<name>A0A4R4EK69_9BACL</name>
<dbReference type="InterPro" id="IPR005119">
    <property type="entry name" value="LysR_subst-bd"/>
</dbReference>
<dbReference type="EMBL" id="SKFG01000002">
    <property type="protein sequence ID" value="TCZ80147.1"/>
    <property type="molecule type" value="Genomic_DNA"/>
</dbReference>
<dbReference type="AlphaFoldDB" id="A0A4R4EK69"/>
<dbReference type="CDD" id="cd05466">
    <property type="entry name" value="PBP2_LTTR_substrate"/>
    <property type="match status" value="1"/>
</dbReference>
<evidence type="ECO:0000259" key="5">
    <source>
        <dbReference type="PROSITE" id="PS50931"/>
    </source>
</evidence>
<evidence type="ECO:0000313" key="7">
    <source>
        <dbReference type="Proteomes" id="UP000295418"/>
    </source>
</evidence>
<dbReference type="OrthoDB" id="9803735at2"/>
<dbReference type="RefSeq" id="WP_132416794.1">
    <property type="nucleotide sequence ID" value="NZ_SKFG01000002.1"/>
</dbReference>
<keyword evidence="2" id="KW-0805">Transcription regulation</keyword>
<dbReference type="PANTHER" id="PTHR30126:SF91">
    <property type="entry name" value="LYSR FAMILY TRANSCRIPTIONAL REGULATOR"/>
    <property type="match status" value="1"/>
</dbReference>
<evidence type="ECO:0000256" key="3">
    <source>
        <dbReference type="ARBA" id="ARBA00023125"/>
    </source>
</evidence>
<reference evidence="6 7" key="1">
    <citation type="submission" date="2019-03" db="EMBL/GenBank/DDBJ databases">
        <authorList>
            <person name="Kim M.K.M."/>
        </authorList>
    </citation>
    <scope>NUCLEOTIDE SEQUENCE [LARGE SCALE GENOMIC DNA]</scope>
    <source>
        <strain evidence="6 7">18JY21-1</strain>
    </source>
</reference>
<evidence type="ECO:0000256" key="4">
    <source>
        <dbReference type="ARBA" id="ARBA00023163"/>
    </source>
</evidence>
<feature type="domain" description="HTH lysR-type" evidence="5">
    <location>
        <begin position="1"/>
        <end position="58"/>
    </location>
</feature>
<evidence type="ECO:0000256" key="1">
    <source>
        <dbReference type="ARBA" id="ARBA00009437"/>
    </source>
</evidence>
<dbReference type="PRINTS" id="PR00039">
    <property type="entry name" value="HTHLYSR"/>
</dbReference>
<dbReference type="PANTHER" id="PTHR30126">
    <property type="entry name" value="HTH-TYPE TRANSCRIPTIONAL REGULATOR"/>
    <property type="match status" value="1"/>
</dbReference>